<dbReference type="PANTHER" id="PTHR22916">
    <property type="entry name" value="GLYCOSYLTRANSFERASE"/>
    <property type="match status" value="1"/>
</dbReference>
<dbReference type="EMBL" id="JAGDEL010000005">
    <property type="protein sequence ID" value="MBO1511761.1"/>
    <property type="molecule type" value="Genomic_DNA"/>
</dbReference>
<reference evidence="3 4" key="1">
    <citation type="submission" date="2021-03" db="EMBL/GenBank/DDBJ databases">
        <title>Whole genome sequence of Metabacillus bambusae BG109.</title>
        <authorList>
            <person name="Jeong J.W."/>
        </authorList>
    </citation>
    <scope>NUCLEOTIDE SEQUENCE [LARGE SCALE GENOMIC DNA]</scope>
    <source>
        <strain evidence="3 4">BG109</strain>
    </source>
</reference>
<proteinExistence type="inferred from homology"/>
<comment type="similarity">
    <text evidence="1">Belongs to the glycosyltransferase 2 family.</text>
</comment>
<dbReference type="Pfam" id="PF00535">
    <property type="entry name" value="Glycos_transf_2"/>
    <property type="match status" value="1"/>
</dbReference>
<organism evidence="3 4">
    <name type="scientific">Metabacillus bambusae</name>
    <dbReference type="NCBI Taxonomy" id="2795218"/>
    <lineage>
        <taxon>Bacteria</taxon>
        <taxon>Bacillati</taxon>
        <taxon>Bacillota</taxon>
        <taxon>Bacilli</taxon>
        <taxon>Bacillales</taxon>
        <taxon>Bacillaceae</taxon>
        <taxon>Metabacillus</taxon>
    </lineage>
</organism>
<name>A0ABS3N0G4_9BACI</name>
<dbReference type="Proteomes" id="UP000663981">
    <property type="component" value="Unassembled WGS sequence"/>
</dbReference>
<gene>
    <name evidence="3" type="ORF">I7822_08775</name>
</gene>
<sequence length="261" mass="30356">MRRNIRVGLDKENLPYVSIITPSYNSSKYIKKTIDSVKMQTFKNWEMIIVDDCSKDDTRSILRKLSEEDSRIKVIYLETNSGAAVARNTAIDAAMGKYIAFLDSDDLWLPEKLEKQIKFMEEKDILFSFTKYDVIDEEGNNLNKPVSVPESIDYHGLLKNTIIGCLTVMINIEKLGKMKMPEIRTRQDFAFWLSILRKGHKAYGINETLAQYRYVADSISSNKVKAAKRNWQVYREIEKLGFFYSAWCFINYAYNGIKKRS</sequence>
<evidence type="ECO:0000313" key="3">
    <source>
        <dbReference type="EMBL" id="MBO1511761.1"/>
    </source>
</evidence>
<feature type="domain" description="Glycosyltransferase 2-like" evidence="2">
    <location>
        <begin position="18"/>
        <end position="145"/>
    </location>
</feature>
<dbReference type="Gene3D" id="3.90.550.10">
    <property type="entry name" value="Spore Coat Polysaccharide Biosynthesis Protein SpsA, Chain A"/>
    <property type="match status" value="1"/>
</dbReference>
<protein>
    <submittedName>
        <fullName evidence="3">Glycosyltransferase family 2 protein</fullName>
    </submittedName>
</protein>
<dbReference type="CDD" id="cd00761">
    <property type="entry name" value="Glyco_tranf_GTA_type"/>
    <property type="match status" value="1"/>
</dbReference>
<evidence type="ECO:0000256" key="1">
    <source>
        <dbReference type="ARBA" id="ARBA00006739"/>
    </source>
</evidence>
<dbReference type="NCBIfam" id="NF047683">
    <property type="entry name" value="TeichurnBiosyTuaG"/>
    <property type="match status" value="1"/>
</dbReference>
<dbReference type="SUPFAM" id="SSF53448">
    <property type="entry name" value="Nucleotide-diphospho-sugar transferases"/>
    <property type="match status" value="1"/>
</dbReference>
<dbReference type="PANTHER" id="PTHR22916:SF3">
    <property type="entry name" value="UDP-GLCNAC:BETAGAL BETA-1,3-N-ACETYLGLUCOSAMINYLTRANSFERASE-LIKE PROTEIN 1"/>
    <property type="match status" value="1"/>
</dbReference>
<dbReference type="InterPro" id="IPR029044">
    <property type="entry name" value="Nucleotide-diphossugar_trans"/>
</dbReference>
<dbReference type="InterPro" id="IPR001173">
    <property type="entry name" value="Glyco_trans_2-like"/>
</dbReference>
<comment type="caution">
    <text evidence="3">The sequence shown here is derived from an EMBL/GenBank/DDBJ whole genome shotgun (WGS) entry which is preliminary data.</text>
</comment>
<evidence type="ECO:0000313" key="4">
    <source>
        <dbReference type="Proteomes" id="UP000663981"/>
    </source>
</evidence>
<evidence type="ECO:0000259" key="2">
    <source>
        <dbReference type="Pfam" id="PF00535"/>
    </source>
</evidence>
<accession>A0ABS3N0G4</accession>
<keyword evidence="4" id="KW-1185">Reference proteome</keyword>